<dbReference type="GO" id="GO:0005856">
    <property type="term" value="C:cytoskeleton"/>
    <property type="evidence" value="ECO:0007669"/>
    <property type="project" value="UniProtKB-SubCell"/>
</dbReference>
<reference evidence="7" key="3">
    <citation type="submission" date="2020-05" db="EMBL/GenBank/DDBJ databases">
        <title>Electrophorus electricus (electric eel) genome, fEleEle1, primary haplotype.</title>
        <authorList>
            <person name="Myers G."/>
            <person name="Meyer A."/>
            <person name="Fedrigo O."/>
            <person name="Formenti G."/>
            <person name="Rhie A."/>
            <person name="Tracey A."/>
            <person name="Sims Y."/>
            <person name="Jarvis E.D."/>
        </authorList>
    </citation>
    <scope>NUCLEOTIDE SEQUENCE [LARGE SCALE GENOMIC DNA]</scope>
</reference>
<organism evidence="7 8">
    <name type="scientific">Electrophorus electricus</name>
    <name type="common">Electric eel</name>
    <name type="synonym">Gymnotus electricus</name>
    <dbReference type="NCBI Taxonomy" id="8005"/>
    <lineage>
        <taxon>Eukaryota</taxon>
        <taxon>Metazoa</taxon>
        <taxon>Chordata</taxon>
        <taxon>Craniata</taxon>
        <taxon>Vertebrata</taxon>
        <taxon>Euteleostomi</taxon>
        <taxon>Actinopterygii</taxon>
        <taxon>Neopterygii</taxon>
        <taxon>Teleostei</taxon>
        <taxon>Ostariophysi</taxon>
        <taxon>Gymnotiformes</taxon>
        <taxon>Gymnotoidei</taxon>
        <taxon>Gymnotidae</taxon>
        <taxon>Electrophorus</taxon>
    </lineage>
</organism>
<reference evidence="7" key="5">
    <citation type="submission" date="2025-09" db="UniProtKB">
        <authorList>
            <consortium name="Ensembl"/>
        </authorList>
    </citation>
    <scope>IDENTIFICATION</scope>
</reference>
<evidence type="ECO:0000256" key="3">
    <source>
        <dbReference type="ARBA" id="ARBA00022490"/>
    </source>
</evidence>
<dbReference type="AlphaFoldDB" id="A0A4W4G815"/>
<evidence type="ECO:0000256" key="1">
    <source>
        <dbReference type="ARBA" id="ARBA00004245"/>
    </source>
</evidence>
<keyword evidence="6" id="KW-0206">Cytoskeleton</keyword>
<evidence type="ECO:0000313" key="8">
    <source>
        <dbReference type="Proteomes" id="UP000314983"/>
    </source>
</evidence>
<dbReference type="GO" id="GO:0003779">
    <property type="term" value="F:actin binding"/>
    <property type="evidence" value="ECO:0007669"/>
    <property type="project" value="UniProtKB-KW"/>
</dbReference>
<evidence type="ECO:0000256" key="4">
    <source>
        <dbReference type="ARBA" id="ARBA00022553"/>
    </source>
</evidence>
<name>A0A4W4G815_ELEEL</name>
<dbReference type="Gene3D" id="1.20.5.340">
    <property type="match status" value="1"/>
</dbReference>
<keyword evidence="4" id="KW-0597">Phosphoprotein</keyword>
<evidence type="ECO:0000256" key="2">
    <source>
        <dbReference type="ARBA" id="ARBA00006993"/>
    </source>
</evidence>
<dbReference type="Proteomes" id="UP000314983">
    <property type="component" value="Chromosome 6"/>
</dbReference>
<reference evidence="8" key="2">
    <citation type="journal article" date="2017" name="Sci. Adv.">
        <title>A tail of two voltages: Proteomic comparison of the three electric organs of the electric eel.</title>
        <authorList>
            <person name="Traeger L.L."/>
            <person name="Sabat G."/>
            <person name="Barrett-Wilt G.A."/>
            <person name="Wells G.B."/>
            <person name="Sussman M.R."/>
        </authorList>
    </citation>
    <scope>NUCLEOTIDE SEQUENCE [LARGE SCALE GENOMIC DNA]</scope>
</reference>
<protein>
    <submittedName>
        <fullName evidence="7">Uncharacterized protein</fullName>
    </submittedName>
</protein>
<dbReference type="FunFam" id="1.20.5.340:FF:000012">
    <property type="entry name" value="Wiskott-Aldrich syndrome protein family member 1"/>
    <property type="match status" value="1"/>
</dbReference>
<evidence type="ECO:0000256" key="6">
    <source>
        <dbReference type="ARBA" id="ARBA00023212"/>
    </source>
</evidence>
<keyword evidence="5" id="KW-0009">Actin-binding</keyword>
<keyword evidence="8" id="KW-1185">Reference proteome</keyword>
<comment type="subcellular location">
    <subcellularLocation>
        <location evidence="1">Cytoplasm</location>
        <location evidence="1">Cytoskeleton</location>
    </subcellularLocation>
</comment>
<evidence type="ECO:0000313" key="7">
    <source>
        <dbReference type="Ensembl" id="ENSEEEP00000032506.2"/>
    </source>
</evidence>
<reference evidence="7" key="4">
    <citation type="submission" date="2025-08" db="UniProtKB">
        <authorList>
            <consortium name="Ensembl"/>
        </authorList>
    </citation>
    <scope>IDENTIFICATION</scope>
</reference>
<reference evidence="8" key="1">
    <citation type="journal article" date="2014" name="Science">
        <title>Nonhuman genetics. Genomic basis for the convergent evolution of electric organs.</title>
        <authorList>
            <person name="Gallant J.R."/>
            <person name="Traeger L.L."/>
            <person name="Volkening J.D."/>
            <person name="Moffett H."/>
            <person name="Chen P.H."/>
            <person name="Novina C.D."/>
            <person name="Phillips G.N.Jr."/>
            <person name="Anand R."/>
            <person name="Wells G.B."/>
            <person name="Pinch M."/>
            <person name="Guth R."/>
            <person name="Unguez G.A."/>
            <person name="Albert J.S."/>
            <person name="Zakon H.H."/>
            <person name="Samanta M.P."/>
            <person name="Sussman M.R."/>
        </authorList>
    </citation>
    <scope>NUCLEOTIDE SEQUENCE [LARGE SCALE GENOMIC DNA]</scope>
</reference>
<proteinExistence type="inferred from homology"/>
<keyword evidence="3" id="KW-0963">Cytoplasm</keyword>
<comment type="similarity">
    <text evidence="2">Belongs to the SCAR/WAVE family.</text>
</comment>
<dbReference type="Ensembl" id="ENSEEET00000032894.2">
    <property type="protein sequence ID" value="ENSEEEP00000032506.2"/>
    <property type="gene ID" value="ENSEEEG00000015494.2"/>
</dbReference>
<evidence type="ECO:0000256" key="5">
    <source>
        <dbReference type="ARBA" id="ARBA00023203"/>
    </source>
</evidence>
<sequence length="107" mass="12306">MPLAKRSVYPHHLCWAALPEGSELECVMNTTLSAIIHQLSSLSTQAEDMYRELFREAYTFYLQANTLQDRTNHLSFRVTQLDSSTEEGQLDLLNGIQIKLFRTTPRC</sequence>
<dbReference type="GeneTree" id="ENSGT00950000182962"/>
<accession>A0A4W4G815</accession>